<gene>
    <name evidence="3" type="ORF">SDC9_78345</name>
</gene>
<dbReference type="InterPro" id="IPR002213">
    <property type="entry name" value="UDP_glucos_trans"/>
</dbReference>
<dbReference type="PANTHER" id="PTHR48043">
    <property type="entry name" value="EG:EG0003.4 PROTEIN-RELATED"/>
    <property type="match status" value="1"/>
</dbReference>
<proteinExistence type="predicted"/>
<dbReference type="EMBL" id="VSSQ01006175">
    <property type="protein sequence ID" value="MPM31788.1"/>
    <property type="molecule type" value="Genomic_DNA"/>
</dbReference>
<sequence length="463" mass="54859">MFSIMNIVFDIFPSYGHQHASYKLAKILKDEGHNIYYIGYLKYFKNLPEEFERRFIQPHIFSFIENKNINLWRKIKLAFAEKRNREMYNRNCQIIEKYDEMILDLQPDIIFVDHHYVQKSVLYYKYGVLIISIQTAPASEMDFTVPPFFSSHIPTGSFSSLVYIKFLWWNYLLMKKLKCFRNRIIYLGEDHLSEVERLAMKTGFPLREQIDFNHYKGYGEFGLKNIPQLLLSPRDFDFPHPLIKNQYAVGPLLYINKQMEILDKRYLRVIEFIQNERKKKNIYLIYCSLGTLNDFDLQNSVKIFQQVISVARKNKNYRFIISIGEFVDPAYLLPTPDNVFLFKLIPQIHQLTFCDIMIAHGGQNSITECIMNEVPLLIYPFFKGSDLGGNSARVVYHGIGNRGFINEDTIEGMEGKIKDLLLNPIYRENIHKMKLMLEKKNNSQEALMIIRRLFNEFNKKENE</sequence>
<evidence type="ECO:0000256" key="1">
    <source>
        <dbReference type="ARBA" id="ARBA00022676"/>
    </source>
</evidence>
<evidence type="ECO:0000313" key="3">
    <source>
        <dbReference type="EMBL" id="MPM31788.1"/>
    </source>
</evidence>
<evidence type="ECO:0000256" key="2">
    <source>
        <dbReference type="ARBA" id="ARBA00022679"/>
    </source>
</evidence>
<name>A0A644YUY0_9ZZZZ</name>
<dbReference type="Pfam" id="PF00201">
    <property type="entry name" value="UDPGT"/>
    <property type="match status" value="1"/>
</dbReference>
<organism evidence="3">
    <name type="scientific">bioreactor metagenome</name>
    <dbReference type="NCBI Taxonomy" id="1076179"/>
    <lineage>
        <taxon>unclassified sequences</taxon>
        <taxon>metagenomes</taxon>
        <taxon>ecological metagenomes</taxon>
    </lineage>
</organism>
<dbReference type="SUPFAM" id="SSF53756">
    <property type="entry name" value="UDP-Glycosyltransferase/glycogen phosphorylase"/>
    <property type="match status" value="1"/>
</dbReference>
<dbReference type="CDD" id="cd03784">
    <property type="entry name" value="GT1_Gtf-like"/>
    <property type="match status" value="1"/>
</dbReference>
<protein>
    <submittedName>
        <fullName evidence="3">Uncharacterized protein</fullName>
    </submittedName>
</protein>
<keyword evidence="1" id="KW-0328">Glycosyltransferase</keyword>
<dbReference type="GO" id="GO:0008194">
    <property type="term" value="F:UDP-glycosyltransferase activity"/>
    <property type="evidence" value="ECO:0007669"/>
    <property type="project" value="InterPro"/>
</dbReference>
<reference evidence="3" key="1">
    <citation type="submission" date="2019-08" db="EMBL/GenBank/DDBJ databases">
        <authorList>
            <person name="Kucharzyk K."/>
            <person name="Murdoch R.W."/>
            <person name="Higgins S."/>
            <person name="Loffler F."/>
        </authorList>
    </citation>
    <scope>NUCLEOTIDE SEQUENCE</scope>
</reference>
<dbReference type="Gene3D" id="3.40.50.2000">
    <property type="entry name" value="Glycogen Phosphorylase B"/>
    <property type="match status" value="2"/>
</dbReference>
<dbReference type="InterPro" id="IPR050271">
    <property type="entry name" value="UDP-glycosyltransferase"/>
</dbReference>
<dbReference type="AlphaFoldDB" id="A0A644YUY0"/>
<keyword evidence="2" id="KW-0808">Transferase</keyword>
<dbReference type="PANTHER" id="PTHR48043:SF145">
    <property type="entry name" value="FI06409P-RELATED"/>
    <property type="match status" value="1"/>
</dbReference>
<comment type="caution">
    <text evidence="3">The sequence shown here is derived from an EMBL/GenBank/DDBJ whole genome shotgun (WGS) entry which is preliminary data.</text>
</comment>
<accession>A0A644YUY0</accession>